<feature type="transmembrane region" description="Helical" evidence="6">
    <location>
        <begin position="45"/>
        <end position="64"/>
    </location>
</feature>
<dbReference type="InterPro" id="IPR036866">
    <property type="entry name" value="RibonucZ/Hydroxyglut_hydro"/>
</dbReference>
<feature type="transmembrane region" description="Helical" evidence="6">
    <location>
        <begin position="256"/>
        <end position="277"/>
    </location>
</feature>
<feature type="domain" description="Metallo-beta-lactamase" evidence="7">
    <location>
        <begin position="485"/>
        <end position="689"/>
    </location>
</feature>
<dbReference type="SUPFAM" id="SSF56281">
    <property type="entry name" value="Metallo-hydrolase/oxidoreductase"/>
    <property type="match status" value="1"/>
</dbReference>
<dbReference type="InterPro" id="IPR035681">
    <property type="entry name" value="ComA-like_MBL"/>
</dbReference>
<accession>A0ABV0EPZ1</accession>
<dbReference type="PANTHER" id="PTHR30619">
    <property type="entry name" value="DNA INTERNALIZATION/COMPETENCE PROTEIN COMEC/REC2"/>
    <property type="match status" value="1"/>
</dbReference>
<dbReference type="Gene3D" id="3.60.15.10">
    <property type="entry name" value="Ribonuclease Z/Hydroxyacylglutathione hydrolase-like"/>
    <property type="match status" value="1"/>
</dbReference>
<proteinExistence type="predicted"/>
<keyword evidence="5 6" id="KW-0472">Membrane</keyword>
<feature type="transmembrane region" description="Helical" evidence="6">
    <location>
        <begin position="388"/>
        <end position="407"/>
    </location>
</feature>
<comment type="caution">
    <text evidence="8">The sequence shown here is derived from an EMBL/GenBank/DDBJ whole genome shotgun (WGS) entry which is preliminary data.</text>
</comment>
<evidence type="ECO:0000313" key="9">
    <source>
        <dbReference type="Proteomes" id="UP000664357"/>
    </source>
</evidence>
<dbReference type="Pfam" id="PF03772">
    <property type="entry name" value="Competence"/>
    <property type="match status" value="1"/>
</dbReference>
<comment type="subcellular location">
    <subcellularLocation>
        <location evidence="1">Cell membrane</location>
        <topology evidence="1">Multi-pass membrane protein</topology>
    </subcellularLocation>
</comment>
<evidence type="ECO:0000256" key="6">
    <source>
        <dbReference type="SAM" id="Phobius"/>
    </source>
</evidence>
<feature type="transmembrane region" description="Helical" evidence="6">
    <location>
        <begin position="427"/>
        <end position="447"/>
    </location>
</feature>
<dbReference type="SMART" id="SM00849">
    <property type="entry name" value="Lactamase_B"/>
    <property type="match status" value="1"/>
</dbReference>
<protein>
    <submittedName>
        <fullName evidence="8">Competence protein ComEC</fullName>
    </submittedName>
</protein>
<dbReference type="CDD" id="cd07731">
    <property type="entry name" value="ComA-like_MBL-fold"/>
    <property type="match status" value="1"/>
</dbReference>
<dbReference type="RefSeq" id="WP_207703659.1">
    <property type="nucleotide sequence ID" value="NZ_JAFREL020000002.1"/>
</dbReference>
<dbReference type="NCBIfam" id="TIGR00360">
    <property type="entry name" value="ComEC_N-term"/>
    <property type="match status" value="1"/>
</dbReference>
<evidence type="ECO:0000256" key="1">
    <source>
        <dbReference type="ARBA" id="ARBA00004651"/>
    </source>
</evidence>
<feature type="transmembrane region" description="Helical" evidence="6">
    <location>
        <begin position="315"/>
        <end position="336"/>
    </location>
</feature>
<keyword evidence="3 6" id="KW-0812">Transmembrane</keyword>
<feature type="transmembrane region" description="Helical" evidence="6">
    <location>
        <begin position="223"/>
        <end position="244"/>
    </location>
</feature>
<dbReference type="InterPro" id="IPR004477">
    <property type="entry name" value="ComEC_N"/>
</dbReference>
<dbReference type="InterPro" id="IPR001279">
    <property type="entry name" value="Metallo-B-lactamas"/>
</dbReference>
<evidence type="ECO:0000256" key="4">
    <source>
        <dbReference type="ARBA" id="ARBA00022989"/>
    </source>
</evidence>
<evidence type="ECO:0000256" key="2">
    <source>
        <dbReference type="ARBA" id="ARBA00022475"/>
    </source>
</evidence>
<keyword evidence="4 6" id="KW-1133">Transmembrane helix</keyword>
<dbReference type="PANTHER" id="PTHR30619:SF7">
    <property type="entry name" value="BETA-LACTAMASE DOMAIN PROTEIN"/>
    <property type="match status" value="1"/>
</dbReference>
<reference evidence="8 9" key="1">
    <citation type="submission" date="2021-03" db="EMBL/GenBank/DDBJ databases">
        <authorList>
            <person name="Gilmore M.S."/>
            <person name="Schwartzman J."/>
            <person name="Van Tyne D."/>
            <person name="Martin M."/>
            <person name="Earl A.M."/>
            <person name="Manson A.L."/>
            <person name="Straub T."/>
            <person name="Salamzade R."/>
            <person name="Saavedra J."/>
            <person name="Lebreton F."/>
            <person name="Prichula J."/>
            <person name="Schaufler K."/>
            <person name="Gaca A."/>
            <person name="Sgardioli B."/>
            <person name="Wagenaar J."/>
            <person name="Strong T."/>
        </authorList>
    </citation>
    <scope>NUCLEOTIDE SEQUENCE [LARGE SCALE GENOMIC DNA]</scope>
    <source>
        <strain evidence="8 9">665A</strain>
    </source>
</reference>
<dbReference type="InterPro" id="IPR004797">
    <property type="entry name" value="Competence_ComEC/Rec2"/>
</dbReference>
<dbReference type="Pfam" id="PF00753">
    <property type="entry name" value="Lactamase_B"/>
    <property type="match status" value="1"/>
</dbReference>
<evidence type="ECO:0000256" key="3">
    <source>
        <dbReference type="ARBA" id="ARBA00022692"/>
    </source>
</evidence>
<evidence type="ECO:0000256" key="5">
    <source>
        <dbReference type="ARBA" id="ARBA00023136"/>
    </source>
</evidence>
<feature type="transmembrane region" description="Helical" evidence="6">
    <location>
        <begin position="459"/>
        <end position="481"/>
    </location>
</feature>
<sequence length="741" mass="84186">MKNYYILPILTAALIGSLFYQIHWLLILFLVVLLIRICCMNNHKLLAMTVLCSFFVGIRTYCYVQSFQPLSEKVETKVLKVLADTTRVEGNSLRFISKDKTGKYRVYYRLKSQEEQQIWLQEQPPDHVLVSGSFSEADPARNLHGYNGWQNDRSLGIAGNIQADSLDTKRADGFSFAKIRYYLIFHTGKVFPERLASYLNALVVGHKDENFEEFTVGYQLSGLLHLFTLSGLHIQFYLGGLHLLLIRCKLVRESRLAVLTLASLAIIFLCGGGASILRAVFSYLIGRACLTFGWKISGLDRWGIMLLLLLLWRPLVFYSIGGRLSLFFSFLLLYLPHLSDNRWLQNLLFPFLAFPLLLFEFSEWSLVAGFFTLLLLPIFNWLILPGSLCLFFASFLFPLPNVLLRLFEDIFILLEKALLFGNIPPIVIGKPSFLLLMLLILLVLGLIHQLKKRQTILKLTILIVCLVLSTPFSSRGLVAFIDVGQGDSIFIKLPFHGETFLIDTGGRLIFKQEEWQKRQSKSLSDYTILPFIKGEGYKSIDHLIITHNDADHMGELLNVTEKLIVKNLYIGKGSEQDILPILKRMSHQPKIHLIKRGDVIGKKLKISILSPESSDGSNNDSLVTYFSVSEKSFLLTGDLEKEGEATLLKLYPQLKADIFKVGHHGSNTSTSPELLHQLQPESAIISVGKNNRYGHPVPETLATLSESKTAIYRTDQQGMIYYEWQPFSKEKNLKTMIAFLE</sequence>
<dbReference type="EMBL" id="JAFREL020000002">
    <property type="protein sequence ID" value="MEO1770704.1"/>
    <property type="molecule type" value="Genomic_DNA"/>
</dbReference>
<keyword evidence="2" id="KW-1003">Cell membrane</keyword>
<dbReference type="InterPro" id="IPR052159">
    <property type="entry name" value="Competence_DNA_uptake"/>
</dbReference>
<dbReference type="Proteomes" id="UP000664357">
    <property type="component" value="Unassembled WGS sequence"/>
</dbReference>
<keyword evidence="9" id="KW-1185">Reference proteome</keyword>
<name>A0ABV0EPZ1_9ENTE</name>
<feature type="transmembrane region" description="Helical" evidence="6">
    <location>
        <begin position="6"/>
        <end position="33"/>
    </location>
</feature>
<dbReference type="NCBIfam" id="TIGR00361">
    <property type="entry name" value="ComEC_Rec2"/>
    <property type="match status" value="1"/>
</dbReference>
<organism evidence="8 9">
    <name type="scientific">Candidatus Enterococcus ferrettii</name>
    <dbReference type="NCBI Taxonomy" id="2815324"/>
    <lineage>
        <taxon>Bacteria</taxon>
        <taxon>Bacillati</taxon>
        <taxon>Bacillota</taxon>
        <taxon>Bacilli</taxon>
        <taxon>Lactobacillales</taxon>
        <taxon>Enterococcaceae</taxon>
        <taxon>Enterococcus</taxon>
    </lineage>
</organism>
<reference evidence="8 9" key="2">
    <citation type="submission" date="2024-02" db="EMBL/GenBank/DDBJ databases">
        <title>The Genome Sequence of Enterococcus sp. DIV0159.</title>
        <authorList>
            <person name="Earl A."/>
            <person name="Manson A."/>
            <person name="Gilmore M."/>
            <person name="Sanders J."/>
            <person name="Shea T."/>
            <person name="Howe W."/>
            <person name="Livny J."/>
            <person name="Cuomo C."/>
            <person name="Neafsey D."/>
            <person name="Birren B."/>
        </authorList>
    </citation>
    <scope>NUCLEOTIDE SEQUENCE [LARGE SCALE GENOMIC DNA]</scope>
    <source>
        <strain evidence="8 9">665A</strain>
    </source>
</reference>
<evidence type="ECO:0000259" key="7">
    <source>
        <dbReference type="SMART" id="SM00849"/>
    </source>
</evidence>
<gene>
    <name evidence="8" type="ORF">JZO67_002657</name>
</gene>
<evidence type="ECO:0000313" key="8">
    <source>
        <dbReference type="EMBL" id="MEO1770704.1"/>
    </source>
</evidence>